<dbReference type="RefSeq" id="WP_094756396.1">
    <property type="nucleotide sequence ID" value="NZ_FQUG01000002.1"/>
</dbReference>
<evidence type="ECO:0000313" key="2">
    <source>
        <dbReference type="Proteomes" id="UP000184404"/>
    </source>
</evidence>
<sequence length="284" mass="31197">MKGKTQLMKHLIIIRGGGEIATAIACRMHNAGYDVLLLEKARPSAIRREVSFADAVYDGEKTVERLTCYCAENVKAAEALLRSKKITMLVDAYGRYIKKFRPHILVNTLNGDIEGNRIQYPADYVIGLGSGFCAHRDVDCVIETRRGHNLGRLIYEGHALKTRNIKDLESETGALFTAGAVGVIRSPRTISNVLRTGDVIAELYDEENGRNVEISAPYPGILRGLIHDGYRCLSKDIIVAEVDSRNDPGICFSISEKARCISGAVLEAVLAFESGNRSAARTEI</sequence>
<dbReference type="OrthoDB" id="9815497at2"/>
<gene>
    <name evidence="1" type="ORF">SAMN02745190_00298</name>
</gene>
<dbReference type="EMBL" id="FQUG01000002">
    <property type="protein sequence ID" value="SHE37282.1"/>
    <property type="molecule type" value="Genomic_DNA"/>
</dbReference>
<dbReference type="Proteomes" id="UP000184404">
    <property type="component" value="Unassembled WGS sequence"/>
</dbReference>
<accession>A0A1M4SYJ2</accession>
<keyword evidence="2" id="KW-1185">Reference proteome</keyword>
<reference evidence="1 2" key="1">
    <citation type="submission" date="2016-11" db="EMBL/GenBank/DDBJ databases">
        <authorList>
            <person name="Jaros S."/>
            <person name="Januszkiewicz K."/>
            <person name="Wedrychowicz H."/>
        </authorList>
    </citation>
    <scope>NUCLEOTIDE SEQUENCE [LARGE SCALE GENOMIC DNA]</scope>
    <source>
        <strain evidence="1 2">DSM 10502</strain>
    </source>
</reference>
<organism evidence="1 2">
    <name type="scientific">Schwartzia succinivorans DSM 10502</name>
    <dbReference type="NCBI Taxonomy" id="1123243"/>
    <lineage>
        <taxon>Bacteria</taxon>
        <taxon>Bacillati</taxon>
        <taxon>Bacillota</taxon>
        <taxon>Negativicutes</taxon>
        <taxon>Selenomonadales</taxon>
        <taxon>Selenomonadaceae</taxon>
        <taxon>Schwartzia</taxon>
    </lineage>
</organism>
<proteinExistence type="predicted"/>
<name>A0A1M4SYJ2_9FIRM</name>
<dbReference type="STRING" id="1123243.SAMN02745190_00298"/>
<evidence type="ECO:0000313" key="1">
    <source>
        <dbReference type="EMBL" id="SHE37282.1"/>
    </source>
</evidence>
<protein>
    <submittedName>
        <fullName evidence="1">Xanthine dehydrogenase accessory factor</fullName>
    </submittedName>
</protein>
<dbReference type="AlphaFoldDB" id="A0A1M4SYJ2"/>